<feature type="region of interest" description="Disordered" evidence="1">
    <location>
        <begin position="491"/>
        <end position="512"/>
    </location>
</feature>
<evidence type="ECO:0000313" key="4">
    <source>
        <dbReference type="EMBL" id="KAK1739579.1"/>
    </source>
</evidence>
<dbReference type="GO" id="GO:0000184">
    <property type="term" value="P:nuclear-transcribed mRNA catabolic process, nonsense-mediated decay"/>
    <property type="evidence" value="ECO:0007669"/>
    <property type="project" value="TreeGrafter"/>
</dbReference>
<evidence type="ECO:0000256" key="1">
    <source>
        <dbReference type="SAM" id="MobiDB-lite"/>
    </source>
</evidence>
<feature type="compositionally biased region" description="Acidic residues" evidence="1">
    <location>
        <begin position="960"/>
        <end position="975"/>
    </location>
</feature>
<dbReference type="GO" id="GO:0005634">
    <property type="term" value="C:nucleus"/>
    <property type="evidence" value="ECO:0007669"/>
    <property type="project" value="TreeGrafter"/>
</dbReference>
<organism evidence="4 5">
    <name type="scientific">Skeletonema marinoi</name>
    <dbReference type="NCBI Taxonomy" id="267567"/>
    <lineage>
        <taxon>Eukaryota</taxon>
        <taxon>Sar</taxon>
        <taxon>Stramenopiles</taxon>
        <taxon>Ochrophyta</taxon>
        <taxon>Bacillariophyta</taxon>
        <taxon>Coscinodiscophyceae</taxon>
        <taxon>Thalassiosirophycidae</taxon>
        <taxon>Thalassiosirales</taxon>
        <taxon>Skeletonemataceae</taxon>
        <taxon>Skeletonema</taxon>
        <taxon>Skeletonema marinoi-dohrnii complex</taxon>
    </lineage>
</organism>
<evidence type="ECO:0000313" key="5">
    <source>
        <dbReference type="Proteomes" id="UP001224775"/>
    </source>
</evidence>
<dbReference type="GO" id="GO:0000339">
    <property type="term" value="F:RNA cap binding"/>
    <property type="evidence" value="ECO:0007669"/>
    <property type="project" value="InterPro"/>
</dbReference>
<evidence type="ECO:0000259" key="2">
    <source>
        <dbReference type="Pfam" id="PF09088"/>
    </source>
</evidence>
<dbReference type="InterPro" id="IPR027159">
    <property type="entry name" value="CBP80"/>
</dbReference>
<dbReference type="Proteomes" id="UP001224775">
    <property type="component" value="Unassembled WGS sequence"/>
</dbReference>
<protein>
    <submittedName>
        <fullName evidence="4">Nuclear cap-binding protein subunit 1</fullName>
    </submittedName>
</protein>
<dbReference type="Gene3D" id="1.25.40.180">
    <property type="match status" value="2"/>
</dbReference>
<feature type="domain" description="MIF4G-like type 1" evidence="2">
    <location>
        <begin position="733"/>
        <end position="827"/>
    </location>
</feature>
<feature type="domain" description="MIF4G-like type 2" evidence="3">
    <location>
        <begin position="986"/>
        <end position="1141"/>
    </location>
</feature>
<feature type="region of interest" description="Disordered" evidence="1">
    <location>
        <begin position="620"/>
        <end position="644"/>
    </location>
</feature>
<sequence length="1245" mass="133750">MEGALSSDRYNDRGGSSSRGGGGGSNDHYGSSSHRRGGGGRGGGRGRGGRGYNNNNRHRHHPYRRDDHGGGRYGGGGGRRHNDRNDGGGGRRGGGRHHGGNNNRGPRQPANRFTTETKSVDPQYAMMKQLTAMVAKMGDLGGAAEVAATMGGDENNSEAAVVMMRPVVKAIGMNVSDLVEVLCGPQNAQLFLKFGDDESATTTTTANNDDNNEEANEGGDIAAMNLNDGEAKEENDVKVINATKQAGTLSTLLVSCAYGLPLQTPSYAALTLGVDVKAPKETHAGFAGRCVDLAMRCLGRDLDMALECRVASGVGAHAKGDDGITIGENDKDNVRCLAERTGGCGNGNQIDAYYRAKFLLRYLAYLTKIGIVAVEDGGDQSFLGLLQMLAQAATNAAHASANSNDEKKRALGRASRVLASLILSVLPYAMNNANDGGEKGLSSDTISDLVDVIESNVVGQASNYSSDYDPGSGPLSILLKGELDDAPLAGEMEEEEEDEDDDEEEDGDQPAPCADTLQDLLRTVRKLVSSSSSTRFALLGDSPWLALTMDAQSSSMEEQEKVPMEYSGEQLVLDLVGGEEDRCKSVPYLLSIDNADDSVEIICRSLDGVVFGRLAIFDAPSDGGDDDEEDEEDAEETNPNLESYTKSYSLGDRFFLADAIRDVLMCHRPMVSDAGADRNNAKEVAEQVWSISHLFLGADSGDDSSSKGIEFGIIETLISLIVQCTPQGSGMPSSSPLNEHVYLSRVLLELTKLKPSLIPQAIVLAVSGMFEDFMPSLTTTARDNLGHWLSFHLTNTDYQWPKSYWEHWAPYADIDQRNSRGDFVAVALWSMATLSPEGPETVARECLPAGTSLVQSVFLNHKRSNVDVSSTETDLINRIWDTSEDPDSIRQHIISDELLESYGSTIRSIDDNVDNSMSQPKVWWRTRLATRALFHPVSRENTRMISLAEKAWKKKASADGDNDMEDEHPAEDGRDETEDILADLSDAIARFKPVLLAAVARDADAYDSEATGKVDDDKLLMAGEVSILSEIGSLVSAWDSTAIFSLIECLMKNQIVSSLAVATWALCDNADESTNVSPQWWKVVSLAVNKAITDALSKVESSSTDLGGGIGMIIDDGGANDGVDSTEADVNRLDEALKAAVPILKYSLERACHLLSTTNSPKKIPIAAADLVEGMKRLSRAALFQLSSLALSPSPTLTLSNLQRGLMSIDADGEKLASACQAVECDGEQEKKLLQHVAFSVEKLF</sequence>
<dbReference type="EMBL" id="JATAAI010000017">
    <property type="protein sequence ID" value="KAK1739579.1"/>
    <property type="molecule type" value="Genomic_DNA"/>
</dbReference>
<gene>
    <name evidence="4" type="ORF">QTG54_009338</name>
</gene>
<dbReference type="GO" id="GO:0003729">
    <property type="term" value="F:mRNA binding"/>
    <property type="evidence" value="ECO:0007669"/>
    <property type="project" value="TreeGrafter"/>
</dbReference>
<dbReference type="Pfam" id="PF09090">
    <property type="entry name" value="MIF4G_like_2"/>
    <property type="match status" value="1"/>
</dbReference>
<dbReference type="FunFam" id="1.25.40.180:FF:000196">
    <property type="entry name" value="Nuclear cap-binding protein subunit 1-like Protein"/>
    <property type="match status" value="1"/>
</dbReference>
<dbReference type="SUPFAM" id="SSF48371">
    <property type="entry name" value="ARM repeat"/>
    <property type="match status" value="2"/>
</dbReference>
<accession>A0AAD8Y5W5</accession>
<dbReference type="GO" id="GO:0006406">
    <property type="term" value="P:mRNA export from nucleus"/>
    <property type="evidence" value="ECO:0007669"/>
    <property type="project" value="InterPro"/>
</dbReference>
<comment type="caution">
    <text evidence="4">The sequence shown here is derived from an EMBL/GenBank/DDBJ whole genome shotgun (WGS) entry which is preliminary data.</text>
</comment>
<dbReference type="InterPro" id="IPR015174">
    <property type="entry name" value="MIF4G-like_typ-2"/>
</dbReference>
<feature type="compositionally biased region" description="Acidic residues" evidence="1">
    <location>
        <begin position="623"/>
        <end position="636"/>
    </location>
</feature>
<dbReference type="PANTHER" id="PTHR12412:SF2">
    <property type="entry name" value="NUCLEAR CAP-BINDING PROTEIN SUBUNIT 1"/>
    <property type="match status" value="1"/>
</dbReference>
<reference evidence="4" key="1">
    <citation type="submission" date="2023-06" db="EMBL/GenBank/DDBJ databases">
        <title>Survivors Of The Sea: Transcriptome response of Skeletonema marinoi to long-term dormancy.</title>
        <authorList>
            <person name="Pinder M.I.M."/>
            <person name="Kourtchenko O."/>
            <person name="Robertson E.K."/>
            <person name="Larsson T."/>
            <person name="Maumus F."/>
            <person name="Osuna-Cruz C.M."/>
            <person name="Vancaester E."/>
            <person name="Stenow R."/>
            <person name="Vandepoele K."/>
            <person name="Ploug H."/>
            <person name="Bruchert V."/>
            <person name="Godhe A."/>
            <person name="Topel M."/>
        </authorList>
    </citation>
    <scope>NUCLEOTIDE SEQUENCE</scope>
    <source>
        <strain evidence="4">R05AC</strain>
    </source>
</reference>
<dbReference type="PANTHER" id="PTHR12412">
    <property type="entry name" value="CAP BINDING PROTEIN"/>
    <property type="match status" value="1"/>
</dbReference>
<feature type="region of interest" description="Disordered" evidence="1">
    <location>
        <begin position="956"/>
        <end position="975"/>
    </location>
</feature>
<evidence type="ECO:0000259" key="3">
    <source>
        <dbReference type="Pfam" id="PF09090"/>
    </source>
</evidence>
<dbReference type="InterPro" id="IPR015172">
    <property type="entry name" value="MIF4G-like_typ-1"/>
</dbReference>
<feature type="compositionally biased region" description="Gly residues" evidence="1">
    <location>
        <begin position="39"/>
        <end position="51"/>
    </location>
</feature>
<keyword evidence="5" id="KW-1185">Reference proteome</keyword>
<feature type="compositionally biased region" description="Acidic residues" evidence="1">
    <location>
        <begin position="491"/>
        <end position="508"/>
    </location>
</feature>
<dbReference type="AlphaFoldDB" id="A0AAD8Y5W5"/>
<dbReference type="InterPro" id="IPR016024">
    <property type="entry name" value="ARM-type_fold"/>
</dbReference>
<feature type="region of interest" description="Disordered" evidence="1">
    <location>
        <begin position="1"/>
        <end position="120"/>
    </location>
</feature>
<proteinExistence type="predicted"/>
<dbReference type="Pfam" id="PF09088">
    <property type="entry name" value="MIF4G_like"/>
    <property type="match status" value="1"/>
</dbReference>
<name>A0AAD8Y5W5_9STRA</name>
<dbReference type="GO" id="GO:0005846">
    <property type="term" value="C:nuclear cap binding complex"/>
    <property type="evidence" value="ECO:0007669"/>
    <property type="project" value="InterPro"/>
</dbReference>